<evidence type="ECO:0000259" key="7">
    <source>
        <dbReference type="PROSITE" id="PS50893"/>
    </source>
</evidence>
<dbReference type="InterPro" id="IPR027417">
    <property type="entry name" value="P-loop_NTPase"/>
</dbReference>
<proteinExistence type="predicted"/>
<keyword evidence="4 8" id="KW-0067">ATP-binding</keyword>
<dbReference type="Pfam" id="PF00005">
    <property type="entry name" value="ABC_tran"/>
    <property type="match status" value="1"/>
</dbReference>
<dbReference type="InterPro" id="IPR003439">
    <property type="entry name" value="ABC_transporter-like_ATP-bd"/>
</dbReference>
<comment type="caution">
    <text evidence="8">The sequence shown here is derived from an EMBL/GenBank/DDBJ whole genome shotgun (WGS) entry which is preliminary data.</text>
</comment>
<keyword evidence="6" id="KW-0472">Membrane</keyword>
<dbReference type="PROSITE" id="PS50893">
    <property type="entry name" value="ABC_TRANSPORTER_2"/>
    <property type="match status" value="1"/>
</dbReference>
<feature type="domain" description="ABC transporter" evidence="7">
    <location>
        <begin position="4"/>
        <end position="187"/>
    </location>
</feature>
<dbReference type="EMBL" id="JBHUDY010000001">
    <property type="protein sequence ID" value="MFD1610547.1"/>
    <property type="molecule type" value="Genomic_DNA"/>
</dbReference>
<evidence type="ECO:0000256" key="3">
    <source>
        <dbReference type="ARBA" id="ARBA00022748"/>
    </source>
</evidence>
<dbReference type="NCBIfam" id="TIGR01189">
    <property type="entry name" value="ccmA"/>
    <property type="match status" value="1"/>
</dbReference>
<organism evidence="8 9">
    <name type="scientific">Sphingomonas tabacisoli</name>
    <dbReference type="NCBI Taxonomy" id="2249466"/>
    <lineage>
        <taxon>Bacteria</taxon>
        <taxon>Pseudomonadati</taxon>
        <taxon>Pseudomonadota</taxon>
        <taxon>Alphaproteobacteria</taxon>
        <taxon>Sphingomonadales</taxon>
        <taxon>Sphingomonadaceae</taxon>
        <taxon>Sphingomonas</taxon>
    </lineage>
</organism>
<protein>
    <submittedName>
        <fullName evidence="8">Heme ABC exporter ATP-binding protein CcmA</fullName>
    </submittedName>
</protein>
<gene>
    <name evidence="8" type="primary">ccmA</name>
    <name evidence="8" type="ORF">ACFSCW_01880</name>
</gene>
<keyword evidence="1" id="KW-0813">Transport</keyword>
<dbReference type="PANTHER" id="PTHR43499:SF1">
    <property type="entry name" value="ABC TRANSPORTER I FAMILY MEMBER 1"/>
    <property type="match status" value="1"/>
</dbReference>
<evidence type="ECO:0000256" key="6">
    <source>
        <dbReference type="ARBA" id="ARBA00023136"/>
    </source>
</evidence>
<evidence type="ECO:0000313" key="9">
    <source>
        <dbReference type="Proteomes" id="UP001597115"/>
    </source>
</evidence>
<dbReference type="RefSeq" id="WP_380886312.1">
    <property type="nucleotide sequence ID" value="NZ_JBHUDY010000001.1"/>
</dbReference>
<evidence type="ECO:0000256" key="1">
    <source>
        <dbReference type="ARBA" id="ARBA00022448"/>
    </source>
</evidence>
<name>A0ABW4HZJ1_9SPHN</name>
<reference evidence="9" key="1">
    <citation type="journal article" date="2019" name="Int. J. Syst. Evol. Microbiol.">
        <title>The Global Catalogue of Microorganisms (GCM) 10K type strain sequencing project: providing services to taxonomists for standard genome sequencing and annotation.</title>
        <authorList>
            <consortium name="The Broad Institute Genomics Platform"/>
            <consortium name="The Broad Institute Genome Sequencing Center for Infectious Disease"/>
            <person name="Wu L."/>
            <person name="Ma J."/>
        </authorList>
    </citation>
    <scope>NUCLEOTIDE SEQUENCE [LARGE SCALE GENOMIC DNA]</scope>
    <source>
        <strain evidence="9">CGMCC 1.16275</strain>
    </source>
</reference>
<dbReference type="SUPFAM" id="SSF52540">
    <property type="entry name" value="P-loop containing nucleoside triphosphate hydrolases"/>
    <property type="match status" value="1"/>
</dbReference>
<dbReference type="Gene3D" id="3.40.50.300">
    <property type="entry name" value="P-loop containing nucleotide triphosphate hydrolases"/>
    <property type="match status" value="1"/>
</dbReference>
<dbReference type="Proteomes" id="UP001597115">
    <property type="component" value="Unassembled WGS sequence"/>
</dbReference>
<dbReference type="InterPro" id="IPR003593">
    <property type="entry name" value="AAA+_ATPase"/>
</dbReference>
<evidence type="ECO:0000256" key="2">
    <source>
        <dbReference type="ARBA" id="ARBA00022741"/>
    </source>
</evidence>
<keyword evidence="9" id="KW-1185">Reference proteome</keyword>
<keyword evidence="3" id="KW-0201">Cytochrome c-type biogenesis</keyword>
<evidence type="ECO:0000256" key="4">
    <source>
        <dbReference type="ARBA" id="ARBA00022840"/>
    </source>
</evidence>
<keyword evidence="2" id="KW-0547">Nucleotide-binding</keyword>
<accession>A0ABW4HZJ1</accession>
<dbReference type="SMART" id="SM00382">
    <property type="entry name" value="AAA"/>
    <property type="match status" value="1"/>
</dbReference>
<keyword evidence="5" id="KW-1278">Translocase</keyword>
<dbReference type="InterPro" id="IPR005895">
    <property type="entry name" value="ABC_transptr_haem_export_CcmA"/>
</dbReference>
<dbReference type="GO" id="GO:0005524">
    <property type="term" value="F:ATP binding"/>
    <property type="evidence" value="ECO:0007669"/>
    <property type="project" value="UniProtKB-KW"/>
</dbReference>
<evidence type="ECO:0000256" key="5">
    <source>
        <dbReference type="ARBA" id="ARBA00022967"/>
    </source>
</evidence>
<dbReference type="PANTHER" id="PTHR43499">
    <property type="entry name" value="ABC TRANSPORTER I FAMILY MEMBER 1"/>
    <property type="match status" value="1"/>
</dbReference>
<evidence type="ECO:0000313" key="8">
    <source>
        <dbReference type="EMBL" id="MFD1610547.1"/>
    </source>
</evidence>
<sequence>MTSLRFDDVACVRGGRLLFEGVSFALGGGEAALVTGPNGAGKSSLLRVAAGLLEATGTVERDGAVALADENAALDRELTLEAALRFWARLDRQADALASAMDAMDIAHLAPVPVRMLSTGQRKRAALTRTIASGAAIWLLDEPTNGLDTESVGRLERACAAHQAEGGIVVAATHLPLDLASVRQVPLA</sequence>